<keyword evidence="1" id="KW-1133">Transmembrane helix</keyword>
<feature type="transmembrane region" description="Helical" evidence="1">
    <location>
        <begin position="14"/>
        <end position="36"/>
    </location>
</feature>
<dbReference type="AlphaFoldDB" id="A0AAV7CRX6"/>
<keyword evidence="3" id="KW-1185">Reference proteome</keyword>
<name>A0AAV7CRX6_ENGPU</name>
<keyword evidence="1" id="KW-0812">Transmembrane</keyword>
<organism evidence="2 3">
    <name type="scientific">Engystomops pustulosus</name>
    <name type="common">Tungara frog</name>
    <name type="synonym">Physalaemus pustulosus</name>
    <dbReference type="NCBI Taxonomy" id="76066"/>
    <lineage>
        <taxon>Eukaryota</taxon>
        <taxon>Metazoa</taxon>
        <taxon>Chordata</taxon>
        <taxon>Craniata</taxon>
        <taxon>Vertebrata</taxon>
        <taxon>Euteleostomi</taxon>
        <taxon>Amphibia</taxon>
        <taxon>Batrachia</taxon>
        <taxon>Anura</taxon>
        <taxon>Neobatrachia</taxon>
        <taxon>Hyloidea</taxon>
        <taxon>Leptodactylidae</taxon>
        <taxon>Leiuperinae</taxon>
        <taxon>Engystomops</taxon>
    </lineage>
</organism>
<comment type="caution">
    <text evidence="2">The sequence shown here is derived from an EMBL/GenBank/DDBJ whole genome shotgun (WGS) entry which is preliminary data.</text>
</comment>
<evidence type="ECO:0000313" key="3">
    <source>
        <dbReference type="Proteomes" id="UP000824782"/>
    </source>
</evidence>
<evidence type="ECO:0008006" key="4">
    <source>
        <dbReference type="Google" id="ProtNLM"/>
    </source>
</evidence>
<feature type="transmembrane region" description="Helical" evidence="1">
    <location>
        <begin position="42"/>
        <end position="63"/>
    </location>
</feature>
<proteinExistence type="predicted"/>
<gene>
    <name evidence="2" type="ORF">GDO81_005773</name>
</gene>
<evidence type="ECO:0000256" key="1">
    <source>
        <dbReference type="SAM" id="Phobius"/>
    </source>
</evidence>
<dbReference type="Proteomes" id="UP000824782">
    <property type="component" value="Unassembled WGS sequence"/>
</dbReference>
<protein>
    <recommendedName>
        <fullName evidence="4">Rhomboid domain containing 2</fullName>
    </recommendedName>
</protein>
<dbReference type="EMBL" id="WNYA01000002">
    <property type="protein sequence ID" value="KAG8587748.1"/>
    <property type="molecule type" value="Genomic_DNA"/>
</dbReference>
<keyword evidence="1" id="KW-0472">Membrane</keyword>
<reference evidence="2" key="1">
    <citation type="thesis" date="2020" institute="ProQuest LLC" country="789 East Eisenhower Parkway, Ann Arbor, MI, USA">
        <title>Comparative Genomics and Chromosome Evolution.</title>
        <authorList>
            <person name="Mudd A.B."/>
        </authorList>
    </citation>
    <scope>NUCLEOTIDE SEQUENCE</scope>
    <source>
        <strain evidence="2">237g6f4</strain>
        <tissue evidence="2">Blood</tissue>
    </source>
</reference>
<evidence type="ECO:0000313" key="2">
    <source>
        <dbReference type="EMBL" id="KAG8587748.1"/>
    </source>
</evidence>
<sequence length="196" mass="21703">MVSIFVIRSHLRRLIFFGCMVPTKMIPVLLLIPALFIPHATLLSNICGILVGIIYGMGGCFFLDPSESLLSHMDQMMPFRLLKRIPIWKYIPATSAERNASQTRKINPPPGSYPTQQYYTPPQGLNNVYSPYHHTKPPGTWPPVGTSVCPTGTASELQAHGNASNANNSLPTMHFLSQKDLGSTTDQPELQQVQTQ</sequence>
<accession>A0AAV7CRX6</accession>